<proteinExistence type="predicted"/>
<organism evidence="1 2">
    <name type="scientific">Dufourea novaeangliae</name>
    <name type="common">Sweat bee</name>
    <dbReference type="NCBI Taxonomy" id="178035"/>
    <lineage>
        <taxon>Eukaryota</taxon>
        <taxon>Metazoa</taxon>
        <taxon>Ecdysozoa</taxon>
        <taxon>Arthropoda</taxon>
        <taxon>Hexapoda</taxon>
        <taxon>Insecta</taxon>
        <taxon>Pterygota</taxon>
        <taxon>Neoptera</taxon>
        <taxon>Endopterygota</taxon>
        <taxon>Hymenoptera</taxon>
        <taxon>Apocrita</taxon>
        <taxon>Aculeata</taxon>
        <taxon>Apoidea</taxon>
        <taxon>Anthophila</taxon>
        <taxon>Halictidae</taxon>
        <taxon>Rophitinae</taxon>
        <taxon>Dufourea</taxon>
    </lineage>
</organism>
<protein>
    <submittedName>
        <fullName evidence="1">Uncharacterized protein</fullName>
    </submittedName>
</protein>
<dbReference type="Proteomes" id="UP000076502">
    <property type="component" value="Unassembled WGS sequence"/>
</dbReference>
<gene>
    <name evidence="1" type="ORF">WN55_02433</name>
</gene>
<name>A0A154PGV1_DUFNO</name>
<keyword evidence="2" id="KW-1185">Reference proteome</keyword>
<evidence type="ECO:0000313" key="1">
    <source>
        <dbReference type="EMBL" id="KZC11073.1"/>
    </source>
</evidence>
<evidence type="ECO:0000313" key="2">
    <source>
        <dbReference type="Proteomes" id="UP000076502"/>
    </source>
</evidence>
<accession>A0A154PGV1</accession>
<reference evidence="1 2" key="1">
    <citation type="submission" date="2015-07" db="EMBL/GenBank/DDBJ databases">
        <title>The genome of Dufourea novaeangliae.</title>
        <authorList>
            <person name="Pan H."/>
            <person name="Kapheim K."/>
        </authorList>
    </citation>
    <scope>NUCLEOTIDE SEQUENCE [LARGE SCALE GENOMIC DNA]</scope>
    <source>
        <strain evidence="1">0120121106</strain>
        <tissue evidence="1">Whole body</tissue>
    </source>
</reference>
<dbReference type="AlphaFoldDB" id="A0A154PGV1"/>
<sequence length="77" mass="8883">MTRPAYSMRFKRQTLRYDANTCLNTVEQPVESNSNLHHTSISKTKKILANTQPVLTMFRRASSIRLYPAMRSALHSD</sequence>
<dbReference type="EMBL" id="KQ434902">
    <property type="protein sequence ID" value="KZC11073.1"/>
    <property type="molecule type" value="Genomic_DNA"/>
</dbReference>